<organism evidence="4 6">
    <name type="scientific">Bacteroides xylanisolvens</name>
    <dbReference type="NCBI Taxonomy" id="371601"/>
    <lineage>
        <taxon>Bacteria</taxon>
        <taxon>Pseudomonadati</taxon>
        <taxon>Bacteroidota</taxon>
        <taxon>Bacteroidia</taxon>
        <taxon>Bacteroidales</taxon>
        <taxon>Bacteroidaceae</taxon>
        <taxon>Bacteroides</taxon>
    </lineage>
</organism>
<evidence type="ECO:0000313" key="6">
    <source>
        <dbReference type="Proteomes" id="UP000196036"/>
    </source>
</evidence>
<protein>
    <submittedName>
        <fullName evidence="4">Uncharacterized protein</fullName>
    </submittedName>
</protein>
<reference evidence="5 7" key="3">
    <citation type="submission" date="2018-08" db="EMBL/GenBank/DDBJ databases">
        <title>A genome reference for cultivated species of the human gut microbiota.</title>
        <authorList>
            <person name="Zou Y."/>
            <person name="Xue W."/>
            <person name="Luo G."/>
        </authorList>
    </citation>
    <scope>NUCLEOTIDE SEQUENCE [LARGE SCALE GENOMIC DNA]</scope>
    <source>
        <strain evidence="5 7">AF39-6AC</strain>
    </source>
</reference>
<evidence type="ECO:0000313" key="8">
    <source>
        <dbReference type="Proteomes" id="UP000434604"/>
    </source>
</evidence>
<dbReference type="EMBL" id="QROC01000006">
    <property type="protein sequence ID" value="RHK99788.1"/>
    <property type="molecule type" value="Genomic_DNA"/>
</dbReference>
<reference evidence="8 9" key="4">
    <citation type="journal article" date="2019" name="Nat. Med.">
        <title>A library of human gut bacterial isolates paired with longitudinal multiomics data enables mechanistic microbiome research.</title>
        <authorList>
            <person name="Poyet M."/>
            <person name="Groussin M."/>
            <person name="Gibbons S.M."/>
            <person name="Avila-Pacheco J."/>
            <person name="Jiang X."/>
            <person name="Kearney S.M."/>
            <person name="Perrotta A.R."/>
            <person name="Berdy B."/>
            <person name="Zhao S."/>
            <person name="Lieberman T.D."/>
            <person name="Swanson P.K."/>
            <person name="Smith M."/>
            <person name="Roesemann S."/>
            <person name="Alexander J.E."/>
            <person name="Rich S.A."/>
            <person name="Livny J."/>
            <person name="Vlamakis H."/>
            <person name="Clish C."/>
            <person name="Bullock K."/>
            <person name="Deik A."/>
            <person name="Scott J."/>
            <person name="Pierce K.A."/>
            <person name="Xavier R.J."/>
            <person name="Alm E.J."/>
        </authorList>
    </citation>
    <scope>NUCLEOTIDE SEQUENCE [LARGE SCALE GENOMIC DNA]</scope>
    <source>
        <strain evidence="3 8">BIOML-A58</strain>
        <strain evidence="2 9">BIOML-A73</strain>
    </source>
</reference>
<dbReference type="Proteomes" id="UP000196036">
    <property type="component" value="Unassembled WGS sequence"/>
</dbReference>
<dbReference type="Proteomes" id="UP000474077">
    <property type="component" value="Unassembled WGS sequence"/>
</dbReference>
<evidence type="ECO:0000313" key="5">
    <source>
        <dbReference type="EMBL" id="RHK99788.1"/>
    </source>
</evidence>
<dbReference type="AlphaFoldDB" id="A0A1Y4VUF2"/>
<dbReference type="EMBL" id="WDED01000004">
    <property type="protein sequence ID" value="KAB6149471.1"/>
    <property type="molecule type" value="Genomic_DNA"/>
</dbReference>
<dbReference type="EMBL" id="WDER01000001">
    <property type="protein sequence ID" value="KAB6087048.1"/>
    <property type="molecule type" value="Genomic_DNA"/>
</dbReference>
<evidence type="ECO:0000313" key="3">
    <source>
        <dbReference type="EMBL" id="KAB6149471.1"/>
    </source>
</evidence>
<evidence type="ECO:0000313" key="2">
    <source>
        <dbReference type="EMBL" id="KAB6087048.1"/>
    </source>
</evidence>
<dbReference type="Proteomes" id="UP000434604">
    <property type="component" value="Unassembled WGS sequence"/>
</dbReference>
<sequence length="60" mass="7111">MPNLHQSHYLDKHNILNKGNENNSKFYSNETILFYIEQARDKKSIKNEITFTITNIKVTL</sequence>
<name>A0A1Y4VUF2_9BACE</name>
<feature type="region of interest" description="Disordered" evidence="1">
    <location>
        <begin position="1"/>
        <end position="24"/>
    </location>
</feature>
<evidence type="ECO:0000313" key="7">
    <source>
        <dbReference type="Proteomes" id="UP000284417"/>
    </source>
</evidence>
<proteinExistence type="predicted"/>
<comment type="caution">
    <text evidence="4">The sequence shown here is derived from an EMBL/GenBank/DDBJ whole genome shotgun (WGS) entry which is preliminary data.</text>
</comment>
<accession>A0A1Y4VUF2</accession>
<reference evidence="6" key="1">
    <citation type="submission" date="2017-04" db="EMBL/GenBank/DDBJ databases">
        <title>Function of individual gut microbiota members based on whole genome sequencing of pure cultures obtained from chicken caecum.</title>
        <authorList>
            <person name="Medvecky M."/>
            <person name="Cejkova D."/>
            <person name="Polansky O."/>
            <person name="Karasova D."/>
            <person name="Kubasova T."/>
            <person name="Cizek A."/>
            <person name="Rychlik I."/>
        </authorList>
    </citation>
    <scope>NUCLEOTIDE SEQUENCE [LARGE SCALE GENOMIC DNA]</scope>
    <source>
        <strain evidence="6">An109</strain>
    </source>
</reference>
<dbReference type="Proteomes" id="UP000284417">
    <property type="component" value="Unassembled WGS sequence"/>
</dbReference>
<evidence type="ECO:0000313" key="4">
    <source>
        <dbReference type="EMBL" id="OUQ73008.1"/>
    </source>
</evidence>
<evidence type="ECO:0000256" key="1">
    <source>
        <dbReference type="SAM" id="MobiDB-lite"/>
    </source>
</evidence>
<gene>
    <name evidence="4" type="ORF">B5E52_03970</name>
    <name evidence="5" type="ORF">DW042_05560</name>
    <name evidence="3" type="ORF">GA398_04340</name>
    <name evidence="2" type="ORF">GA560_00030</name>
</gene>
<reference evidence="4" key="2">
    <citation type="journal article" date="2018" name="BMC Genomics">
        <title>Whole genome sequencing and function prediction of 133 gut anaerobes isolated from chicken caecum in pure cultures.</title>
        <authorList>
            <person name="Medvecky M."/>
            <person name="Cejkova D."/>
            <person name="Polansky O."/>
            <person name="Karasova D."/>
            <person name="Kubasova T."/>
            <person name="Cizek A."/>
            <person name="Rychlik I."/>
        </authorList>
    </citation>
    <scope>NUCLEOTIDE SEQUENCE</scope>
    <source>
        <strain evidence="4">An109</strain>
    </source>
</reference>
<dbReference type="EMBL" id="NFLW01000005">
    <property type="protein sequence ID" value="OUQ73008.1"/>
    <property type="molecule type" value="Genomic_DNA"/>
</dbReference>
<evidence type="ECO:0000313" key="9">
    <source>
        <dbReference type="Proteomes" id="UP000474077"/>
    </source>
</evidence>